<dbReference type="RefSeq" id="XP_041188934.1">
    <property type="nucleotide sequence ID" value="XM_041333332.1"/>
</dbReference>
<keyword evidence="2" id="KW-1185">Reference proteome</keyword>
<dbReference type="GeneID" id="64627349"/>
<accession>A0A9P7J8L4</accession>
<dbReference type="EMBL" id="JABBWG010000036">
    <property type="protein sequence ID" value="KAG1808942.1"/>
    <property type="molecule type" value="Genomic_DNA"/>
</dbReference>
<dbReference type="Proteomes" id="UP000807769">
    <property type="component" value="Unassembled WGS sequence"/>
</dbReference>
<proteinExistence type="predicted"/>
<evidence type="ECO:0000313" key="2">
    <source>
        <dbReference type="Proteomes" id="UP000807769"/>
    </source>
</evidence>
<reference evidence="1" key="1">
    <citation type="journal article" date="2020" name="New Phytol.">
        <title>Comparative genomics reveals dynamic genome evolution in host specialist ectomycorrhizal fungi.</title>
        <authorList>
            <person name="Lofgren L.A."/>
            <person name="Nguyen N.H."/>
            <person name="Vilgalys R."/>
            <person name="Ruytinx J."/>
            <person name="Liao H.L."/>
            <person name="Branco S."/>
            <person name="Kuo A."/>
            <person name="LaButti K."/>
            <person name="Lipzen A."/>
            <person name="Andreopoulos W."/>
            <person name="Pangilinan J."/>
            <person name="Riley R."/>
            <person name="Hundley H."/>
            <person name="Na H."/>
            <person name="Barry K."/>
            <person name="Grigoriev I.V."/>
            <person name="Stajich J.E."/>
            <person name="Kennedy P.G."/>
        </authorList>
    </citation>
    <scope>NUCLEOTIDE SEQUENCE</scope>
    <source>
        <strain evidence="1">MN1</strain>
    </source>
</reference>
<dbReference type="OrthoDB" id="2693555at2759"/>
<organism evidence="1 2">
    <name type="scientific">Suillus subaureus</name>
    <dbReference type="NCBI Taxonomy" id="48587"/>
    <lineage>
        <taxon>Eukaryota</taxon>
        <taxon>Fungi</taxon>
        <taxon>Dikarya</taxon>
        <taxon>Basidiomycota</taxon>
        <taxon>Agaricomycotina</taxon>
        <taxon>Agaricomycetes</taxon>
        <taxon>Agaricomycetidae</taxon>
        <taxon>Boletales</taxon>
        <taxon>Suillineae</taxon>
        <taxon>Suillaceae</taxon>
        <taxon>Suillus</taxon>
    </lineage>
</organism>
<evidence type="ECO:0000313" key="1">
    <source>
        <dbReference type="EMBL" id="KAG1808942.1"/>
    </source>
</evidence>
<dbReference type="AlphaFoldDB" id="A0A9P7J8L4"/>
<gene>
    <name evidence="1" type="ORF">BJ212DRAFT_1302835</name>
</gene>
<sequence>MSQDTKVSRKYWLNSKGKEDMSHVSKKYQLGGKGIGSYSSQALSVRPLKLSYPTFSTNPFTQCLPGRKPDVLLQAIILGRMPNLHNEVYDLIKVLEVTLPSCKKLAPAKISVKASTVWPERQHAHSPHPFLHTAHHSDRFGLKPLYATDGDNQDVT</sequence>
<protein>
    <submittedName>
        <fullName evidence="1">Uncharacterized protein</fullName>
    </submittedName>
</protein>
<name>A0A9P7J8L4_9AGAM</name>
<comment type="caution">
    <text evidence="1">The sequence shown here is derived from an EMBL/GenBank/DDBJ whole genome shotgun (WGS) entry which is preliminary data.</text>
</comment>